<evidence type="ECO:0000256" key="2">
    <source>
        <dbReference type="SAM" id="Phobius"/>
    </source>
</evidence>
<dbReference type="AlphaFoldDB" id="A0A6N9UER4"/>
<keyword evidence="2" id="KW-1133">Transmembrane helix</keyword>
<feature type="transmembrane region" description="Helical" evidence="2">
    <location>
        <begin position="24"/>
        <end position="43"/>
    </location>
</feature>
<protein>
    <submittedName>
        <fullName evidence="3">Uncharacterized protein</fullName>
    </submittedName>
</protein>
<proteinExistence type="predicted"/>
<keyword evidence="2" id="KW-0812">Transmembrane</keyword>
<reference evidence="3 4" key="1">
    <citation type="submission" date="2020-01" db="EMBL/GenBank/DDBJ databases">
        <title>Insect and environment-associated Actinomycetes.</title>
        <authorList>
            <person name="Currrie C."/>
            <person name="Chevrette M."/>
            <person name="Carlson C."/>
            <person name="Stubbendieck R."/>
            <person name="Wendt-Pienkowski E."/>
        </authorList>
    </citation>
    <scope>NUCLEOTIDE SEQUENCE [LARGE SCALE GENOMIC DNA]</scope>
    <source>
        <strain evidence="3 4">SID14172</strain>
    </source>
</reference>
<dbReference type="Proteomes" id="UP000469545">
    <property type="component" value="Unassembled WGS sequence"/>
</dbReference>
<gene>
    <name evidence="3" type="ORF">G3I46_00810</name>
</gene>
<evidence type="ECO:0000256" key="1">
    <source>
        <dbReference type="SAM" id="MobiDB-lite"/>
    </source>
</evidence>
<organism evidence="3 4">
    <name type="scientific">Streptomyces coelicoflavus</name>
    <dbReference type="NCBI Taxonomy" id="285562"/>
    <lineage>
        <taxon>Bacteria</taxon>
        <taxon>Bacillati</taxon>
        <taxon>Actinomycetota</taxon>
        <taxon>Actinomycetes</taxon>
        <taxon>Kitasatosporales</taxon>
        <taxon>Streptomycetaceae</taxon>
        <taxon>Streptomyces</taxon>
    </lineage>
</organism>
<feature type="region of interest" description="Disordered" evidence="1">
    <location>
        <begin position="49"/>
        <end position="87"/>
    </location>
</feature>
<feature type="compositionally biased region" description="Gly residues" evidence="1">
    <location>
        <begin position="65"/>
        <end position="87"/>
    </location>
</feature>
<keyword evidence="4" id="KW-1185">Reference proteome</keyword>
<dbReference type="RefSeq" id="WP_164138149.1">
    <property type="nucleotide sequence ID" value="NZ_JAAGMB010000005.1"/>
</dbReference>
<keyword evidence="2" id="KW-0472">Membrane</keyword>
<accession>A0A6N9UER4</accession>
<dbReference type="EMBL" id="JAAGMB010000005">
    <property type="protein sequence ID" value="NEB15069.1"/>
    <property type="molecule type" value="Genomic_DNA"/>
</dbReference>
<evidence type="ECO:0000313" key="3">
    <source>
        <dbReference type="EMBL" id="NEB15069.1"/>
    </source>
</evidence>
<sequence length="87" mass="8171">MTAESRPKSPEAGASARALAPPPVLYGFLLLLALMFAVSYAVGSVAGPVAPGMSGSSDTGVEAPGNGGAGGDGGGSGGQDMDMGGMG</sequence>
<evidence type="ECO:0000313" key="4">
    <source>
        <dbReference type="Proteomes" id="UP000469545"/>
    </source>
</evidence>
<name>A0A6N9UER4_9ACTN</name>
<comment type="caution">
    <text evidence="3">The sequence shown here is derived from an EMBL/GenBank/DDBJ whole genome shotgun (WGS) entry which is preliminary data.</text>
</comment>